<dbReference type="EMBL" id="CBBU010000092">
    <property type="protein sequence ID" value="CDA40973.1"/>
    <property type="molecule type" value="Genomic_DNA"/>
</dbReference>
<comment type="caution">
    <text evidence="2">The sequence shown here is derived from an EMBL/GenBank/DDBJ whole genome shotgun (WGS) entry which is preliminary data.</text>
</comment>
<proteinExistence type="predicted"/>
<evidence type="ECO:0000313" key="3">
    <source>
        <dbReference type="Proteomes" id="UP000018175"/>
    </source>
</evidence>
<evidence type="ECO:0000313" key="2">
    <source>
        <dbReference type="EMBL" id="CDA40973.1"/>
    </source>
</evidence>
<evidence type="ECO:0000259" key="1">
    <source>
        <dbReference type="Pfam" id="PF12728"/>
    </source>
</evidence>
<reference evidence="2" key="1">
    <citation type="submission" date="2012-11" db="EMBL/GenBank/DDBJ databases">
        <title>Dependencies among metagenomic species, viruses, plasmids and units of genetic variation.</title>
        <authorList>
            <person name="Nielsen H.B."/>
            <person name="Almeida M."/>
            <person name="Juncker A.S."/>
            <person name="Rasmussen S."/>
            <person name="Li J."/>
            <person name="Sunagawa S."/>
            <person name="Plichta D."/>
            <person name="Gautier L."/>
            <person name="Le Chatelier E."/>
            <person name="Peletier E."/>
            <person name="Bonde I."/>
            <person name="Nielsen T."/>
            <person name="Manichanh C."/>
            <person name="Arumugam M."/>
            <person name="Batto J."/>
            <person name="Santos M.B.Q.D."/>
            <person name="Blom N."/>
            <person name="Borruel N."/>
            <person name="Burgdorf K.S."/>
            <person name="Boumezbeur F."/>
            <person name="Casellas F."/>
            <person name="Dore J."/>
            <person name="Guarner F."/>
            <person name="Hansen T."/>
            <person name="Hildebrand F."/>
            <person name="Kaas R.S."/>
            <person name="Kennedy S."/>
            <person name="Kristiansen K."/>
            <person name="Kultima J.R."/>
            <person name="Leonard P."/>
            <person name="Levenez F."/>
            <person name="Lund O."/>
            <person name="Moumen B."/>
            <person name="Le Paslier D."/>
            <person name="Pons N."/>
            <person name="Pedersen O."/>
            <person name="Prifti E."/>
            <person name="Qin J."/>
            <person name="Raes J."/>
            <person name="Tap J."/>
            <person name="Tims S."/>
            <person name="Ussery D.W."/>
            <person name="Yamada T."/>
            <person name="MetaHit consortium"/>
            <person name="Renault P."/>
            <person name="Sicheritz-Ponten T."/>
            <person name="Bork P."/>
            <person name="Wang J."/>
            <person name="Brunak S."/>
            <person name="Ehrlich S.D."/>
        </authorList>
    </citation>
    <scope>NUCLEOTIDE SEQUENCE [LARGE SCALE GENOMIC DNA]</scope>
</reference>
<dbReference type="AlphaFoldDB" id="R5ZMX3"/>
<dbReference type="Proteomes" id="UP000018175">
    <property type="component" value="Unassembled WGS sequence"/>
</dbReference>
<dbReference type="NCBIfam" id="TIGR01764">
    <property type="entry name" value="excise"/>
    <property type="match status" value="1"/>
</dbReference>
<accession>R5ZMX3</accession>
<gene>
    <name evidence="2" type="ORF">BN765_00141</name>
</gene>
<dbReference type="GO" id="GO:0003677">
    <property type="term" value="F:DNA binding"/>
    <property type="evidence" value="ECO:0007669"/>
    <property type="project" value="InterPro"/>
</dbReference>
<dbReference type="InterPro" id="IPR041657">
    <property type="entry name" value="HTH_17"/>
</dbReference>
<feature type="domain" description="Helix-turn-helix" evidence="1">
    <location>
        <begin position="14"/>
        <end position="62"/>
    </location>
</feature>
<sequence length="78" mass="9252">MKIATIKREPEDMVYTVEEVATIMRASKQYVYTLINANQIRMLKIPHTRIRKSELERFFRDNEGKDLTNPNEPKDIVI</sequence>
<dbReference type="InterPro" id="IPR010093">
    <property type="entry name" value="SinI_DNA-bd"/>
</dbReference>
<name>R5ZMX3_9FIRM</name>
<protein>
    <submittedName>
        <fullName evidence="2">Excisionase family DNA binding domain-containing protein</fullName>
    </submittedName>
</protein>
<dbReference type="Pfam" id="PF12728">
    <property type="entry name" value="HTH_17"/>
    <property type="match status" value="1"/>
</dbReference>
<organism evidence="2 3">
    <name type="scientific">Lachnospira eligens CAG:72</name>
    <dbReference type="NCBI Taxonomy" id="1263077"/>
    <lineage>
        <taxon>Bacteria</taxon>
        <taxon>Bacillati</taxon>
        <taxon>Bacillota</taxon>
        <taxon>Clostridia</taxon>
        <taxon>Lachnospirales</taxon>
        <taxon>Lachnospiraceae</taxon>
        <taxon>Lachnospira</taxon>
    </lineage>
</organism>